<dbReference type="EMBL" id="AQQZ01000010">
    <property type="protein sequence ID" value="KNG92295.1"/>
    <property type="molecule type" value="Genomic_DNA"/>
</dbReference>
<dbReference type="Proteomes" id="UP000036938">
    <property type="component" value="Unassembled WGS sequence"/>
</dbReference>
<dbReference type="Gene3D" id="3.40.50.1240">
    <property type="entry name" value="Phosphoglycerate mutase-like"/>
    <property type="match status" value="1"/>
</dbReference>
<dbReference type="PANTHER" id="PTHR47623">
    <property type="entry name" value="OS09G0287300 PROTEIN"/>
    <property type="match status" value="1"/>
</dbReference>
<dbReference type="PANTHER" id="PTHR47623:SF1">
    <property type="entry name" value="OS09G0287300 PROTEIN"/>
    <property type="match status" value="1"/>
</dbReference>
<evidence type="ECO:0000313" key="2">
    <source>
        <dbReference type="Proteomes" id="UP000036938"/>
    </source>
</evidence>
<dbReference type="AlphaFoldDB" id="A0A0L1JKL3"/>
<dbReference type="InterPro" id="IPR013078">
    <property type="entry name" value="His_Pase_superF_clade-1"/>
</dbReference>
<dbReference type="RefSeq" id="WP_050532355.1">
    <property type="nucleotide sequence ID" value="NZ_AQQZ01000010.1"/>
</dbReference>
<dbReference type="OrthoDB" id="9810154at2"/>
<reference evidence="1 2" key="1">
    <citation type="journal article" date="2015" name="Int. J. Syst. Evol. Microbiol.">
        <title>Aestuariivita atlantica sp. nov., isolated from deep sea sediment of the Atlantic Ocean.</title>
        <authorList>
            <person name="Li G."/>
            <person name="Lai Q."/>
            <person name="Du Y."/>
            <person name="Liu X."/>
            <person name="Sun F."/>
            <person name="Shao Z."/>
        </authorList>
    </citation>
    <scope>NUCLEOTIDE SEQUENCE [LARGE SCALE GENOMIC DNA]</scope>
    <source>
        <strain evidence="1 2">22II-S11-z3</strain>
    </source>
</reference>
<dbReference type="SMART" id="SM00855">
    <property type="entry name" value="PGAM"/>
    <property type="match status" value="1"/>
</dbReference>
<sequence length="162" mass="18016">MTRRLILMRHAKSSWDDLALDDHARRLNKRGRASAKALGNWLRKRAYLPHEILCSSSARTQETCALLELDAPVTVLDGLYLASTRQLRDALHGATGNTVLVVAHNPGIATFAAQVVSRPPDHVRFFDYPTGATLVVDFNVDNWRDATTGRAVDFVVPRDLLD</sequence>
<gene>
    <name evidence="1" type="ORF">ATO11_18220</name>
</gene>
<dbReference type="STRING" id="1317121.ATO11_18220"/>
<accession>A0A0L1JKL3</accession>
<comment type="caution">
    <text evidence="1">The sequence shown here is derived from an EMBL/GenBank/DDBJ whole genome shotgun (WGS) entry which is preliminary data.</text>
</comment>
<dbReference type="InterPro" id="IPR029033">
    <property type="entry name" value="His_PPase_superfam"/>
</dbReference>
<dbReference type="Pfam" id="PF00300">
    <property type="entry name" value="His_Phos_1"/>
    <property type="match status" value="1"/>
</dbReference>
<name>A0A0L1JKL3_9RHOB</name>
<dbReference type="PATRIC" id="fig|1317121.7.peg.740"/>
<organism evidence="1 2">
    <name type="scientific">Pseudaestuariivita atlantica</name>
    <dbReference type="NCBI Taxonomy" id="1317121"/>
    <lineage>
        <taxon>Bacteria</taxon>
        <taxon>Pseudomonadati</taxon>
        <taxon>Pseudomonadota</taxon>
        <taxon>Alphaproteobacteria</taxon>
        <taxon>Rhodobacterales</taxon>
        <taxon>Paracoccaceae</taxon>
        <taxon>Pseudaestuariivita</taxon>
    </lineage>
</organism>
<evidence type="ECO:0000313" key="1">
    <source>
        <dbReference type="EMBL" id="KNG92295.1"/>
    </source>
</evidence>
<keyword evidence="2" id="KW-1185">Reference proteome</keyword>
<protein>
    <submittedName>
        <fullName evidence="1">Phosphoglycerate mutase</fullName>
    </submittedName>
</protein>
<proteinExistence type="predicted"/>
<dbReference type="CDD" id="cd07067">
    <property type="entry name" value="HP_PGM_like"/>
    <property type="match status" value="1"/>
</dbReference>
<dbReference type="SUPFAM" id="SSF53254">
    <property type="entry name" value="Phosphoglycerate mutase-like"/>
    <property type="match status" value="1"/>
</dbReference>